<feature type="compositionally biased region" description="Low complexity" evidence="1">
    <location>
        <begin position="124"/>
        <end position="135"/>
    </location>
</feature>
<evidence type="ECO:0000313" key="2">
    <source>
        <dbReference type="EMBL" id="BCG46474.1"/>
    </source>
</evidence>
<sequence length="146" mass="15856">MSQGILRNYRNVPPTKFHSFNQKVATALADKTRIPDSTWAANPSLLQSYLAVSAKHDAVYHESMLGSKLVIAEREVLQSQLVIYLDEIALILEMAAVHTPDILIASGFESVKDRRLHNRGRAVPATPEAPNATPAEHGEGGDGTAT</sequence>
<dbReference type="KEGG" id="gbn:GEOBRER4_12240"/>
<feature type="region of interest" description="Disordered" evidence="1">
    <location>
        <begin position="120"/>
        <end position="146"/>
    </location>
</feature>
<protein>
    <submittedName>
        <fullName evidence="2">Uncharacterized protein</fullName>
    </submittedName>
</protein>
<proteinExistence type="predicted"/>
<dbReference type="RefSeq" id="WP_185244674.1">
    <property type="nucleotide sequence ID" value="NZ_AP023213.1"/>
</dbReference>
<dbReference type="Proteomes" id="UP000515472">
    <property type="component" value="Chromosome"/>
</dbReference>
<evidence type="ECO:0000313" key="3">
    <source>
        <dbReference type="Proteomes" id="UP000515472"/>
    </source>
</evidence>
<keyword evidence="3" id="KW-1185">Reference proteome</keyword>
<name>A0A6S6M475_9BACT</name>
<accession>A0A6S6M475</accession>
<gene>
    <name evidence="2" type="ORF">GEOBRER4_n1271</name>
</gene>
<evidence type="ECO:0000256" key="1">
    <source>
        <dbReference type="SAM" id="MobiDB-lite"/>
    </source>
</evidence>
<dbReference type="EMBL" id="AP023213">
    <property type="protein sequence ID" value="BCG46474.1"/>
    <property type="molecule type" value="Genomic_DNA"/>
</dbReference>
<reference evidence="2 3" key="1">
    <citation type="submission" date="2020-06" db="EMBL/GenBank/DDBJ databases">
        <title>Interaction of electrochemicaly active bacteria, Geobacter bremensis R4 on different carbon anode.</title>
        <authorList>
            <person name="Meng L."/>
            <person name="Yoshida N."/>
        </authorList>
    </citation>
    <scope>NUCLEOTIDE SEQUENCE [LARGE SCALE GENOMIC DNA]</scope>
    <source>
        <strain evidence="2 3">R4</strain>
    </source>
</reference>
<dbReference type="AlphaFoldDB" id="A0A6S6M475"/>
<organism evidence="2 3">
    <name type="scientific">Citrifermentans bremense</name>
    <dbReference type="NCBI Taxonomy" id="60035"/>
    <lineage>
        <taxon>Bacteria</taxon>
        <taxon>Pseudomonadati</taxon>
        <taxon>Thermodesulfobacteriota</taxon>
        <taxon>Desulfuromonadia</taxon>
        <taxon>Geobacterales</taxon>
        <taxon>Geobacteraceae</taxon>
        <taxon>Citrifermentans</taxon>
    </lineage>
</organism>